<comment type="caution">
    <text evidence="1">The sequence shown here is derived from an EMBL/GenBank/DDBJ whole genome shotgun (WGS) entry which is preliminary data.</text>
</comment>
<dbReference type="OrthoDB" id="285793at2759"/>
<sequence>MVTPWQYDVYIDDESTPVATGYTASGAWKSILEAFTSKGLAGFTNIGGPKMIGLADYRVLKAIEELPGADQCEGYNKMQLID</sequence>
<evidence type="ECO:0000313" key="1">
    <source>
        <dbReference type="EMBL" id="KAJ1972063.1"/>
    </source>
</evidence>
<proteinExistence type="predicted"/>
<dbReference type="InterPro" id="IPR003889">
    <property type="entry name" value="FYrich_C"/>
</dbReference>
<keyword evidence="2" id="KW-1185">Reference proteome</keyword>
<dbReference type="Proteomes" id="UP001151582">
    <property type="component" value="Unassembled WGS sequence"/>
</dbReference>
<organism evidence="1 2">
    <name type="scientific">Dimargaris verticillata</name>
    <dbReference type="NCBI Taxonomy" id="2761393"/>
    <lineage>
        <taxon>Eukaryota</taxon>
        <taxon>Fungi</taxon>
        <taxon>Fungi incertae sedis</taxon>
        <taxon>Zoopagomycota</taxon>
        <taxon>Kickxellomycotina</taxon>
        <taxon>Dimargaritomycetes</taxon>
        <taxon>Dimargaritales</taxon>
        <taxon>Dimargaritaceae</taxon>
        <taxon>Dimargaris</taxon>
    </lineage>
</organism>
<dbReference type="Gene3D" id="3.30.160.360">
    <property type="match status" value="1"/>
</dbReference>
<dbReference type="EMBL" id="JANBQB010001163">
    <property type="protein sequence ID" value="KAJ1972063.1"/>
    <property type="molecule type" value="Genomic_DNA"/>
</dbReference>
<evidence type="ECO:0000313" key="2">
    <source>
        <dbReference type="Proteomes" id="UP001151582"/>
    </source>
</evidence>
<dbReference type="Pfam" id="PF05965">
    <property type="entry name" value="FYRC"/>
    <property type="match status" value="1"/>
</dbReference>
<gene>
    <name evidence="1" type="ORF">H4R34_005536</name>
</gene>
<dbReference type="AlphaFoldDB" id="A0A9W8EAM8"/>
<dbReference type="GO" id="GO:0005634">
    <property type="term" value="C:nucleus"/>
    <property type="evidence" value="ECO:0007669"/>
    <property type="project" value="InterPro"/>
</dbReference>
<reference evidence="1" key="1">
    <citation type="submission" date="2022-07" db="EMBL/GenBank/DDBJ databases">
        <title>Phylogenomic reconstructions and comparative analyses of Kickxellomycotina fungi.</title>
        <authorList>
            <person name="Reynolds N.K."/>
            <person name="Stajich J.E."/>
            <person name="Barry K."/>
            <person name="Grigoriev I.V."/>
            <person name="Crous P."/>
            <person name="Smith M.E."/>
        </authorList>
    </citation>
    <scope>NUCLEOTIDE SEQUENCE</scope>
    <source>
        <strain evidence="1">RSA 567</strain>
    </source>
</reference>
<name>A0A9W8EAM8_9FUNG</name>
<protein>
    <submittedName>
        <fullName evidence="1">Uncharacterized protein</fullName>
    </submittedName>
</protein>
<dbReference type="PROSITE" id="PS51543">
    <property type="entry name" value="FYRC"/>
    <property type="match status" value="1"/>
</dbReference>
<accession>A0A9W8EAM8</accession>